<protein>
    <submittedName>
        <fullName evidence="2">Uncharacterized protein</fullName>
    </submittedName>
</protein>
<reference evidence="2" key="2">
    <citation type="submission" date="2023-04" db="EMBL/GenBank/DDBJ databases">
        <authorList>
            <person name="Bruccoleri R.E."/>
            <person name="Oakeley E.J."/>
            <person name="Faust A.-M."/>
            <person name="Dessus-Babus S."/>
            <person name="Altorfer M."/>
            <person name="Burckhardt D."/>
            <person name="Oertli M."/>
            <person name="Naumann U."/>
            <person name="Petersen F."/>
            <person name="Wong J."/>
        </authorList>
    </citation>
    <scope>NUCLEOTIDE SEQUENCE</scope>
    <source>
        <strain evidence="2">GSM-AAB239-AS_SAM_17_03QT</strain>
        <tissue evidence="2">Leaf</tissue>
    </source>
</reference>
<sequence length="125" mass="13729">MECSVLGRTDGFFGFVRFLLRSNVRAHHLPAAGINEGGSLFTFLLWSRSTPWSIPRPTASFPANPRGRRPLIAPIPGFPTTRAAPRHRRPCPSLPLAGEPDPGDLLPLAGVRPGDPLFLRRLLRC</sequence>
<dbReference type="EMBL" id="JANAVB010003400">
    <property type="protein sequence ID" value="KAJ6849631.1"/>
    <property type="molecule type" value="Genomic_DNA"/>
</dbReference>
<feature type="region of interest" description="Disordered" evidence="1">
    <location>
        <begin position="57"/>
        <end position="98"/>
    </location>
</feature>
<name>A0AAX6I9F3_IRIPA</name>
<keyword evidence="3" id="KW-1185">Reference proteome</keyword>
<evidence type="ECO:0000256" key="1">
    <source>
        <dbReference type="SAM" id="MobiDB-lite"/>
    </source>
</evidence>
<proteinExistence type="predicted"/>
<reference evidence="2" key="1">
    <citation type="journal article" date="2023" name="GigaByte">
        <title>Genome assembly of the bearded iris, Iris pallida Lam.</title>
        <authorList>
            <person name="Bruccoleri R.E."/>
            <person name="Oakeley E.J."/>
            <person name="Faust A.M.E."/>
            <person name="Altorfer M."/>
            <person name="Dessus-Babus S."/>
            <person name="Burckhardt D."/>
            <person name="Oertli M."/>
            <person name="Naumann U."/>
            <person name="Petersen F."/>
            <person name="Wong J."/>
        </authorList>
    </citation>
    <scope>NUCLEOTIDE SEQUENCE</scope>
    <source>
        <strain evidence="2">GSM-AAB239-AS_SAM_17_03QT</strain>
    </source>
</reference>
<accession>A0AAX6I9F3</accession>
<dbReference type="AlphaFoldDB" id="A0AAX6I9F3"/>
<evidence type="ECO:0000313" key="2">
    <source>
        <dbReference type="EMBL" id="KAJ6849631.1"/>
    </source>
</evidence>
<gene>
    <name evidence="2" type="ORF">M6B38_267955</name>
</gene>
<evidence type="ECO:0000313" key="3">
    <source>
        <dbReference type="Proteomes" id="UP001140949"/>
    </source>
</evidence>
<organism evidence="2 3">
    <name type="scientific">Iris pallida</name>
    <name type="common">Sweet iris</name>
    <dbReference type="NCBI Taxonomy" id="29817"/>
    <lineage>
        <taxon>Eukaryota</taxon>
        <taxon>Viridiplantae</taxon>
        <taxon>Streptophyta</taxon>
        <taxon>Embryophyta</taxon>
        <taxon>Tracheophyta</taxon>
        <taxon>Spermatophyta</taxon>
        <taxon>Magnoliopsida</taxon>
        <taxon>Liliopsida</taxon>
        <taxon>Asparagales</taxon>
        <taxon>Iridaceae</taxon>
        <taxon>Iridoideae</taxon>
        <taxon>Irideae</taxon>
        <taxon>Iris</taxon>
    </lineage>
</organism>
<comment type="caution">
    <text evidence="2">The sequence shown here is derived from an EMBL/GenBank/DDBJ whole genome shotgun (WGS) entry which is preliminary data.</text>
</comment>
<dbReference type="Proteomes" id="UP001140949">
    <property type="component" value="Unassembled WGS sequence"/>
</dbReference>